<organism evidence="2">
    <name type="scientific">Populus alba</name>
    <name type="common">White poplar</name>
    <dbReference type="NCBI Taxonomy" id="43335"/>
    <lineage>
        <taxon>Eukaryota</taxon>
        <taxon>Viridiplantae</taxon>
        <taxon>Streptophyta</taxon>
        <taxon>Embryophyta</taxon>
        <taxon>Tracheophyta</taxon>
        <taxon>Spermatophyta</taxon>
        <taxon>Magnoliopsida</taxon>
        <taxon>eudicotyledons</taxon>
        <taxon>Gunneridae</taxon>
        <taxon>Pentapetalae</taxon>
        <taxon>rosids</taxon>
        <taxon>fabids</taxon>
        <taxon>Malpighiales</taxon>
        <taxon>Salicaceae</taxon>
        <taxon>Saliceae</taxon>
        <taxon>Populus</taxon>
    </lineage>
</organism>
<evidence type="ECO:0000313" key="2">
    <source>
        <dbReference type="EMBL" id="TKS02610.1"/>
    </source>
</evidence>
<dbReference type="AlphaFoldDB" id="A0A4U5PYH0"/>
<comment type="caution">
    <text evidence="2">The sequence shown here is derived from an EMBL/GenBank/DDBJ whole genome shotgun (WGS) entry which is preliminary data.</text>
</comment>
<feature type="region of interest" description="Disordered" evidence="1">
    <location>
        <begin position="1"/>
        <end position="58"/>
    </location>
</feature>
<feature type="compositionally biased region" description="Basic and acidic residues" evidence="1">
    <location>
        <begin position="8"/>
        <end position="58"/>
    </location>
</feature>
<sequence length="111" mass="13207">MSATTPNKELEELKKIVADTKRELEHEKQEREREKRELEHEKQERQREKRDLESKKQELECKERELELEERVLEQLRSSLIDLLPRSLPAQTDDQGTGQPPSNNEISLSME</sequence>
<accession>A0A4U5PYH0</accession>
<proteinExistence type="predicted"/>
<protein>
    <submittedName>
        <fullName evidence="2">Uncharacterized protein</fullName>
    </submittedName>
</protein>
<dbReference type="EMBL" id="RCHU01000536">
    <property type="protein sequence ID" value="TKS02610.1"/>
    <property type="molecule type" value="Genomic_DNA"/>
</dbReference>
<reference evidence="2" key="1">
    <citation type="submission" date="2018-10" db="EMBL/GenBank/DDBJ databases">
        <title>Population genomic analysis revealed the cold adaptation of white poplar.</title>
        <authorList>
            <person name="Liu Y.-J."/>
        </authorList>
    </citation>
    <scope>NUCLEOTIDE SEQUENCE [LARGE SCALE GENOMIC DNA]</scope>
    <source>
        <strain evidence="2">PAL-ZL1</strain>
    </source>
</reference>
<gene>
    <name evidence="2" type="ORF">D5086_0000161400</name>
</gene>
<evidence type="ECO:0000256" key="1">
    <source>
        <dbReference type="SAM" id="MobiDB-lite"/>
    </source>
</evidence>
<feature type="compositionally biased region" description="Polar residues" evidence="1">
    <location>
        <begin position="89"/>
        <end position="111"/>
    </location>
</feature>
<name>A0A4U5PYH0_POPAL</name>
<feature type="region of interest" description="Disordered" evidence="1">
    <location>
        <begin position="84"/>
        <end position="111"/>
    </location>
</feature>